<dbReference type="CDD" id="cd07377">
    <property type="entry name" value="WHTH_GntR"/>
    <property type="match status" value="1"/>
</dbReference>
<evidence type="ECO:0000313" key="6">
    <source>
        <dbReference type="Proteomes" id="UP001589709"/>
    </source>
</evidence>
<accession>A0ABV5MVQ7</accession>
<dbReference type="SUPFAM" id="SSF48008">
    <property type="entry name" value="GntR ligand-binding domain-like"/>
    <property type="match status" value="1"/>
</dbReference>
<proteinExistence type="predicted"/>
<dbReference type="PROSITE" id="PS50949">
    <property type="entry name" value="HTH_GNTR"/>
    <property type="match status" value="1"/>
</dbReference>
<reference evidence="5 6" key="1">
    <citation type="submission" date="2024-09" db="EMBL/GenBank/DDBJ databases">
        <authorList>
            <person name="Sun Q."/>
            <person name="Mori K."/>
        </authorList>
    </citation>
    <scope>NUCLEOTIDE SEQUENCE [LARGE SCALE GENOMIC DNA]</scope>
    <source>
        <strain evidence="5 6">JCM 6917</strain>
    </source>
</reference>
<organism evidence="5 6">
    <name type="scientific">Streptomyces cinereospinus</name>
    <dbReference type="NCBI Taxonomy" id="285561"/>
    <lineage>
        <taxon>Bacteria</taxon>
        <taxon>Bacillati</taxon>
        <taxon>Actinomycetota</taxon>
        <taxon>Actinomycetes</taxon>
        <taxon>Kitasatosporales</taxon>
        <taxon>Streptomycetaceae</taxon>
        <taxon>Streptomyces</taxon>
    </lineage>
</organism>
<dbReference type="Pfam" id="PF07729">
    <property type="entry name" value="FCD"/>
    <property type="match status" value="1"/>
</dbReference>
<protein>
    <submittedName>
        <fullName evidence="5">FadR/GntR family transcriptional regulator</fullName>
    </submittedName>
</protein>
<evidence type="ECO:0000256" key="2">
    <source>
        <dbReference type="ARBA" id="ARBA00023125"/>
    </source>
</evidence>
<dbReference type="EMBL" id="JBHMCY010000006">
    <property type="protein sequence ID" value="MFB9462036.1"/>
    <property type="molecule type" value="Genomic_DNA"/>
</dbReference>
<keyword evidence="1" id="KW-0805">Transcription regulation</keyword>
<dbReference type="SMART" id="SM00895">
    <property type="entry name" value="FCD"/>
    <property type="match status" value="1"/>
</dbReference>
<dbReference type="SUPFAM" id="SSF46785">
    <property type="entry name" value="Winged helix' DNA-binding domain"/>
    <property type="match status" value="1"/>
</dbReference>
<dbReference type="InterPro" id="IPR000524">
    <property type="entry name" value="Tscrpt_reg_HTH_GntR"/>
</dbReference>
<keyword evidence="6" id="KW-1185">Reference proteome</keyword>
<dbReference type="PANTHER" id="PTHR43537:SF5">
    <property type="entry name" value="UXU OPERON TRANSCRIPTIONAL REGULATOR"/>
    <property type="match status" value="1"/>
</dbReference>
<keyword evidence="2" id="KW-0238">DNA-binding</keyword>
<evidence type="ECO:0000256" key="1">
    <source>
        <dbReference type="ARBA" id="ARBA00023015"/>
    </source>
</evidence>
<dbReference type="InterPro" id="IPR011711">
    <property type="entry name" value="GntR_C"/>
</dbReference>
<dbReference type="Pfam" id="PF00392">
    <property type="entry name" value="GntR"/>
    <property type="match status" value="1"/>
</dbReference>
<dbReference type="PRINTS" id="PR00035">
    <property type="entry name" value="HTHGNTR"/>
</dbReference>
<dbReference type="Gene3D" id="1.20.120.530">
    <property type="entry name" value="GntR ligand-binding domain-like"/>
    <property type="match status" value="1"/>
</dbReference>
<comment type="caution">
    <text evidence="5">The sequence shown here is derived from an EMBL/GenBank/DDBJ whole genome shotgun (WGS) entry which is preliminary data.</text>
</comment>
<feature type="domain" description="HTH gntR-type" evidence="4">
    <location>
        <begin position="1"/>
        <end position="68"/>
    </location>
</feature>
<evidence type="ECO:0000313" key="5">
    <source>
        <dbReference type="EMBL" id="MFB9462036.1"/>
    </source>
</evidence>
<evidence type="ECO:0000259" key="4">
    <source>
        <dbReference type="PROSITE" id="PS50949"/>
    </source>
</evidence>
<dbReference type="RefSeq" id="WP_381342226.1">
    <property type="nucleotide sequence ID" value="NZ_JBHMCY010000006.1"/>
</dbReference>
<dbReference type="Gene3D" id="1.10.10.10">
    <property type="entry name" value="Winged helix-like DNA-binding domain superfamily/Winged helix DNA-binding domain"/>
    <property type="match status" value="1"/>
</dbReference>
<evidence type="ECO:0000256" key="3">
    <source>
        <dbReference type="ARBA" id="ARBA00023163"/>
    </source>
</evidence>
<dbReference type="PANTHER" id="PTHR43537">
    <property type="entry name" value="TRANSCRIPTIONAL REGULATOR, GNTR FAMILY"/>
    <property type="match status" value="1"/>
</dbReference>
<dbReference type="InterPro" id="IPR036390">
    <property type="entry name" value="WH_DNA-bd_sf"/>
</dbReference>
<dbReference type="Proteomes" id="UP001589709">
    <property type="component" value="Unassembled WGS sequence"/>
</dbReference>
<dbReference type="InterPro" id="IPR008920">
    <property type="entry name" value="TF_FadR/GntR_C"/>
</dbReference>
<dbReference type="InterPro" id="IPR036388">
    <property type="entry name" value="WH-like_DNA-bd_sf"/>
</dbReference>
<gene>
    <name evidence="5" type="ORF">ACFF45_04670</name>
</gene>
<dbReference type="SMART" id="SM00345">
    <property type="entry name" value="HTH_GNTR"/>
    <property type="match status" value="1"/>
</dbReference>
<sequence length="233" mass="26060">MAARDLQERIKKLIVDRRLASGAPLPTEPELMEFLGASRNSVREALKALQAVGIVEIRHGFGTYVGRMSLAPMIEGLAFRTVAGHSRGEDSLLQLLRLREALETGLVSRLAGRLPERDLAELAALVDRMEQRAAQGAPLADTDRAFHATLYRGLGNPLLGEVLEAFWDAFHRVSRDLVEVPQDRRITVRQHREILDAVRSGDAVRAEQAIGDHFRHLRTRLSSRTDRRHLASE</sequence>
<name>A0ABV5MVQ7_9ACTN</name>
<keyword evidence="3" id="KW-0804">Transcription</keyword>